<dbReference type="EMBL" id="LMTZ01000037">
    <property type="protein sequence ID" value="KST69024.1"/>
    <property type="molecule type" value="Genomic_DNA"/>
</dbReference>
<evidence type="ECO:0000313" key="2">
    <source>
        <dbReference type="Proteomes" id="UP000053372"/>
    </source>
</evidence>
<sequence>MKISKSLSMIATGVLFCGTLNVINIGSARAASMYRNVDVTIDFDEQVGVASNPLTGGPKLDKLWSKYGLEMDSSKKELWLYDSNCKPTASGVSKNGFTNVCTGGDEDLATGKGKYKKGNKWIKYKTPEQGKVLIIQENNGAPDDLAGGGIISFDFTDNQGVFFDHIGLLDFDDPGVPQFSFTFLDGTTETLQFDKQADKNDPDVTLLSEKWNGNDLKGDNSLRDYKFDFSKRVKKLDISLPGSGAVSYLKYQRKEKRKIPEPTSGLGLLFGTIGTATALKRKKEEVL</sequence>
<dbReference type="Proteomes" id="UP000053372">
    <property type="component" value="Unassembled WGS sequence"/>
</dbReference>
<dbReference type="OrthoDB" id="507104at2"/>
<reference evidence="1 2" key="1">
    <citation type="journal article" date="2015" name="Genome Announc.">
        <title>Draft Genome of the Euendolithic (true boring) Cyanobacterium Mastigocoleus testarum strain BC008.</title>
        <authorList>
            <person name="Guida B.S."/>
            <person name="Garcia-Pichel F."/>
        </authorList>
    </citation>
    <scope>NUCLEOTIDE SEQUENCE [LARGE SCALE GENOMIC DNA]</scope>
    <source>
        <strain evidence="1 2">BC008</strain>
    </source>
</reference>
<evidence type="ECO:0000313" key="1">
    <source>
        <dbReference type="EMBL" id="KST69024.1"/>
    </source>
</evidence>
<dbReference type="NCBIfam" id="TIGR02595">
    <property type="entry name" value="PEP_CTERM"/>
    <property type="match status" value="1"/>
</dbReference>
<name>A0A0V7ZWQ7_9CYAN</name>
<comment type="caution">
    <text evidence="1">The sequence shown here is derived from an EMBL/GenBank/DDBJ whole genome shotgun (WGS) entry which is preliminary data.</text>
</comment>
<accession>A0A0V7ZWQ7</accession>
<protein>
    <recommendedName>
        <fullName evidence="3">PEP-CTERM sorting domain-containing protein</fullName>
    </recommendedName>
</protein>
<gene>
    <name evidence="1" type="ORF">BC008_02865</name>
</gene>
<dbReference type="InterPro" id="IPR013424">
    <property type="entry name" value="Ice-binding_C"/>
</dbReference>
<dbReference type="RefSeq" id="WP_027845730.1">
    <property type="nucleotide sequence ID" value="NZ_LMTZ01000037.1"/>
</dbReference>
<proteinExistence type="predicted"/>
<dbReference type="AlphaFoldDB" id="A0A0V7ZWQ7"/>
<organism evidence="1 2">
    <name type="scientific">Mastigocoleus testarum BC008</name>
    <dbReference type="NCBI Taxonomy" id="371196"/>
    <lineage>
        <taxon>Bacteria</taxon>
        <taxon>Bacillati</taxon>
        <taxon>Cyanobacteriota</taxon>
        <taxon>Cyanophyceae</taxon>
        <taxon>Nostocales</taxon>
        <taxon>Hapalosiphonaceae</taxon>
        <taxon>Mastigocoleus</taxon>
    </lineage>
</organism>
<keyword evidence="2" id="KW-1185">Reference proteome</keyword>
<evidence type="ECO:0008006" key="3">
    <source>
        <dbReference type="Google" id="ProtNLM"/>
    </source>
</evidence>